<dbReference type="Pfam" id="PF21072">
    <property type="entry name" value="EFR3"/>
    <property type="match status" value="1"/>
</dbReference>
<organism evidence="3">
    <name type="scientific">Lichtheimia ramosa</name>
    <dbReference type="NCBI Taxonomy" id="688394"/>
    <lineage>
        <taxon>Eukaryota</taxon>
        <taxon>Fungi</taxon>
        <taxon>Fungi incertae sedis</taxon>
        <taxon>Mucoromycota</taxon>
        <taxon>Mucoromycotina</taxon>
        <taxon>Mucoromycetes</taxon>
        <taxon>Mucorales</taxon>
        <taxon>Lichtheimiaceae</taxon>
        <taxon>Lichtheimia</taxon>
    </lineage>
</organism>
<dbReference type="PANTHER" id="PTHR47766">
    <property type="entry name" value="PROTEIN EFR3"/>
    <property type="match status" value="1"/>
</dbReference>
<dbReference type="EMBL" id="LK023323">
    <property type="protein sequence ID" value="CDS07115.1"/>
    <property type="molecule type" value="Genomic_DNA"/>
</dbReference>
<evidence type="ECO:0008006" key="4">
    <source>
        <dbReference type="Google" id="ProtNLM"/>
    </source>
</evidence>
<dbReference type="PANTHER" id="PTHR47766:SF1">
    <property type="entry name" value="PROTEIN EFR3"/>
    <property type="match status" value="1"/>
</dbReference>
<dbReference type="GO" id="GO:0072659">
    <property type="term" value="P:protein localization to plasma membrane"/>
    <property type="evidence" value="ECO:0007669"/>
    <property type="project" value="InterPro"/>
</dbReference>
<evidence type="ECO:0000256" key="2">
    <source>
        <dbReference type="SAM" id="MobiDB-lite"/>
    </source>
</evidence>
<dbReference type="AlphaFoldDB" id="A0A077WIF7"/>
<dbReference type="InterPro" id="IPR039786">
    <property type="entry name" value="EFR3"/>
</dbReference>
<evidence type="ECO:0000256" key="1">
    <source>
        <dbReference type="ARBA" id="ARBA00010216"/>
    </source>
</evidence>
<sequence length="815" mass="90701">MHLYVKHATLINNCYPEKEGEKGPRSSELSYLTFYASSRPVKLTKVGTFLEKKVERDVWKNRKQNNQVSLEIIKALIQSCHRDLNLFSKYVVKILCMMLGTQDLELIDLTCDTASDHDQQHRLFIMFSKYHDGSTLGVDAEFTTDFESLIKKFADLCENTNGDPNTQLSMKHIGHRAIQAVFSSASLQTSTFKTQLGILLPPVITTLAASNTPANTLAKNADSVDITKSSIHTELEKGVIDRMAAKSASILFGQLNGGAVRTALSPLFTYMDNKKKWWPPNFAVSMMELVLDALQAQNRYLLVSEVLQQLDAIKGSNDDVYEITEKRASLISILDTILNANVPLVGISVLEVLNSLFTHLIKSVHGRDYCDEAPDASDVTAMYVYAVHQGLAHSIGGLASQTYYQNQLNDIVGYIIAKLRAGTALERVEDLPIQQYRRVALVCLDLIVSTSKESAAEDEYNNAGNEISLSSWLPAIGLLTDRIPDTRLDFAATLTRYLELTTNEDDLTPDPYPKHLLTQHGDVMFVNAVHQTIIDWVQMPACNVADVGAMYTLLCALTRRFGADGSIRTVPLVFKLQSLVKQGAIKQTSRQRAIAASTIEWFGMVSQMHKISALATYLKPLKEERIAHKEYSPIFIPEVAPSVAHIMDFDDLDPENTTPVDKFIDRHAVVEIISKDGSLRDEDDTHGLDLESKLYAEWGSEAFVSQERSFRIRSSRDLEELKPKLVTPWTGAEFETSDRTQKNTINVENLKEALVSQQKTSGEGDSLQSMTKRSLAKRPNDTKTDIDSILSSLSLGINIPQPSTSSSLVNPPYKG</sequence>
<gene>
    <name evidence="3" type="ORF">LRAMOSA09638</name>
</gene>
<evidence type="ECO:0000313" key="3">
    <source>
        <dbReference type="EMBL" id="CDS07115.1"/>
    </source>
</evidence>
<dbReference type="InterPro" id="IPR049150">
    <property type="entry name" value="EFR3_HEAT-like_rpt"/>
</dbReference>
<dbReference type="OrthoDB" id="19232at2759"/>
<comment type="similarity">
    <text evidence="1">Belongs to the EFR3 family.</text>
</comment>
<reference evidence="3" key="1">
    <citation type="journal article" date="2014" name="Genome Announc.">
        <title>De novo whole-genome sequence and genome annotation of Lichtheimia ramosa.</title>
        <authorList>
            <person name="Linde J."/>
            <person name="Schwartze V."/>
            <person name="Binder U."/>
            <person name="Lass-Florl C."/>
            <person name="Voigt K."/>
            <person name="Horn F."/>
        </authorList>
    </citation>
    <scope>NUCLEOTIDE SEQUENCE</scope>
    <source>
        <strain evidence="3">JMRC FSU:6197</strain>
    </source>
</reference>
<proteinExistence type="inferred from homology"/>
<feature type="region of interest" description="Disordered" evidence="2">
    <location>
        <begin position="757"/>
        <end position="784"/>
    </location>
</feature>
<accession>A0A077WIF7</accession>
<name>A0A077WIF7_9FUNG</name>
<protein>
    <recommendedName>
        <fullName evidence="4">Protein EFR3</fullName>
    </recommendedName>
</protein>
<feature type="compositionally biased region" description="Polar residues" evidence="2">
    <location>
        <begin position="757"/>
        <end position="772"/>
    </location>
</feature>